<dbReference type="KEGG" id="ahel:Q31a_55510"/>
<evidence type="ECO:0000256" key="1">
    <source>
        <dbReference type="SAM" id="MobiDB-lite"/>
    </source>
</evidence>
<sequence>MTDQQIPANCDANLKLAEVAEDESEGVTAEESLDSVELSLAQVEDAAEDEAVAVEEEGESESQKIAERKAAELAEDSNAKGLAFLEDLEARHTRVLDELDELNTRIESVLEGYLQSHQPKPSAEQAAQPAATGESSAALASAEM</sequence>
<gene>
    <name evidence="2" type="ORF">Q31a_55510</name>
</gene>
<protein>
    <submittedName>
        <fullName evidence="2">Uncharacterized protein</fullName>
    </submittedName>
</protein>
<evidence type="ECO:0000313" key="2">
    <source>
        <dbReference type="EMBL" id="QDV27164.1"/>
    </source>
</evidence>
<accession>A0A518GEY8</accession>
<evidence type="ECO:0000313" key="3">
    <source>
        <dbReference type="Proteomes" id="UP000318017"/>
    </source>
</evidence>
<dbReference type="Proteomes" id="UP000318017">
    <property type="component" value="Chromosome"/>
</dbReference>
<keyword evidence="3" id="KW-1185">Reference proteome</keyword>
<reference evidence="2 3" key="1">
    <citation type="submission" date="2019-02" db="EMBL/GenBank/DDBJ databases">
        <title>Deep-cultivation of Planctomycetes and their phenomic and genomic characterization uncovers novel biology.</title>
        <authorList>
            <person name="Wiegand S."/>
            <person name="Jogler M."/>
            <person name="Boedeker C."/>
            <person name="Pinto D."/>
            <person name="Vollmers J."/>
            <person name="Rivas-Marin E."/>
            <person name="Kohn T."/>
            <person name="Peeters S.H."/>
            <person name="Heuer A."/>
            <person name="Rast P."/>
            <person name="Oberbeckmann S."/>
            <person name="Bunk B."/>
            <person name="Jeske O."/>
            <person name="Meyerdierks A."/>
            <person name="Storesund J.E."/>
            <person name="Kallscheuer N."/>
            <person name="Luecker S."/>
            <person name="Lage O.M."/>
            <person name="Pohl T."/>
            <person name="Merkel B.J."/>
            <person name="Hornburger P."/>
            <person name="Mueller R.-W."/>
            <person name="Bruemmer F."/>
            <person name="Labrenz M."/>
            <person name="Spormann A.M."/>
            <person name="Op den Camp H."/>
            <person name="Overmann J."/>
            <person name="Amann R."/>
            <person name="Jetten M.S.M."/>
            <person name="Mascher T."/>
            <person name="Medema M.H."/>
            <person name="Devos D.P."/>
            <person name="Kaster A.-K."/>
            <person name="Ovreas L."/>
            <person name="Rohde M."/>
            <person name="Galperin M.Y."/>
            <person name="Jogler C."/>
        </authorList>
    </citation>
    <scope>NUCLEOTIDE SEQUENCE [LARGE SCALE GENOMIC DNA]</scope>
    <source>
        <strain evidence="2 3">Q31a</strain>
    </source>
</reference>
<dbReference type="AlphaFoldDB" id="A0A518GEY8"/>
<proteinExistence type="predicted"/>
<name>A0A518GEY8_9BACT</name>
<organism evidence="2 3">
    <name type="scientific">Aureliella helgolandensis</name>
    <dbReference type="NCBI Taxonomy" id="2527968"/>
    <lineage>
        <taxon>Bacteria</taxon>
        <taxon>Pseudomonadati</taxon>
        <taxon>Planctomycetota</taxon>
        <taxon>Planctomycetia</taxon>
        <taxon>Pirellulales</taxon>
        <taxon>Pirellulaceae</taxon>
        <taxon>Aureliella</taxon>
    </lineage>
</organism>
<feature type="region of interest" description="Disordered" evidence="1">
    <location>
        <begin position="113"/>
        <end position="144"/>
    </location>
</feature>
<dbReference type="EMBL" id="CP036298">
    <property type="protein sequence ID" value="QDV27164.1"/>
    <property type="molecule type" value="Genomic_DNA"/>
</dbReference>
<dbReference type="RefSeq" id="WP_145084126.1">
    <property type="nucleotide sequence ID" value="NZ_CP036298.1"/>
</dbReference>